<dbReference type="AlphaFoldDB" id="A0A5B8Y1C7"/>
<evidence type="ECO:0000313" key="2">
    <source>
        <dbReference type="Proteomes" id="UP000321595"/>
    </source>
</evidence>
<keyword evidence="2" id="KW-1185">Reference proteome</keyword>
<gene>
    <name evidence="1" type="ORF">FRD01_20020</name>
</gene>
<dbReference type="OrthoDB" id="530636at2"/>
<organism evidence="1 2">
    <name type="scientific">Microvenator marinus</name>
    <dbReference type="NCBI Taxonomy" id="2600177"/>
    <lineage>
        <taxon>Bacteria</taxon>
        <taxon>Deltaproteobacteria</taxon>
        <taxon>Bradymonadales</taxon>
        <taxon>Microvenatoraceae</taxon>
        <taxon>Microvenator</taxon>
    </lineage>
</organism>
<sequence>MSELKSRLDTVDRKIVIKDTVKLIDAEVASKSGLSGVALKGGYSVVKKLKDGRMIDIAVDKLLDEFADSLSPVYENFLADHGSKKFETYINLHSKTAADALLGITDAKAARAENKIIKSTYQKLRGQAEKHVIDALPGVGRLIDLHAPKNEA</sequence>
<protein>
    <submittedName>
        <fullName evidence="1">Uncharacterized protein</fullName>
    </submittedName>
</protein>
<dbReference type="Proteomes" id="UP000321595">
    <property type="component" value="Chromosome"/>
</dbReference>
<dbReference type="Pfam" id="PF21893">
    <property type="entry name" value="DUF6918"/>
    <property type="match status" value="1"/>
</dbReference>
<dbReference type="InterPro" id="IPR054211">
    <property type="entry name" value="DUF6918"/>
</dbReference>
<dbReference type="EMBL" id="CP042467">
    <property type="protein sequence ID" value="QED29479.1"/>
    <property type="molecule type" value="Genomic_DNA"/>
</dbReference>
<name>A0A5B8Y1C7_9DELT</name>
<dbReference type="RefSeq" id="WP_146962712.1">
    <property type="nucleotide sequence ID" value="NZ_CP042467.1"/>
</dbReference>
<dbReference type="KEGG" id="bbae:FRD01_20020"/>
<evidence type="ECO:0000313" key="1">
    <source>
        <dbReference type="EMBL" id="QED29479.1"/>
    </source>
</evidence>
<proteinExistence type="predicted"/>
<reference evidence="1 2" key="1">
    <citation type="submission" date="2019-08" db="EMBL/GenBank/DDBJ databases">
        <authorList>
            <person name="Liang Q."/>
        </authorList>
    </citation>
    <scope>NUCLEOTIDE SEQUENCE [LARGE SCALE GENOMIC DNA]</scope>
    <source>
        <strain evidence="1 2">V1718</strain>
    </source>
</reference>
<accession>A0A5B8Y1C7</accession>